<keyword evidence="7 11" id="KW-0547">Nucleotide-binding</keyword>
<proteinExistence type="inferred from homology"/>
<organism evidence="13 14">
    <name type="scientific">Luteimonas gilva</name>
    <dbReference type="NCBI Taxonomy" id="2572684"/>
    <lineage>
        <taxon>Bacteria</taxon>
        <taxon>Pseudomonadati</taxon>
        <taxon>Pseudomonadota</taxon>
        <taxon>Gammaproteobacteria</taxon>
        <taxon>Lysobacterales</taxon>
        <taxon>Lysobacteraceae</taxon>
        <taxon>Luteimonas</taxon>
    </lineage>
</organism>
<evidence type="ECO:0000313" key="13">
    <source>
        <dbReference type="EMBL" id="TKR32799.1"/>
    </source>
</evidence>
<evidence type="ECO:0000256" key="10">
    <source>
        <dbReference type="ARBA" id="ARBA00048721"/>
    </source>
</evidence>
<sequence>MTGHTLLRVLYGGTFDPVHNGHLAVARHARDALRAEVHLMPAADPPHKGPTHADAEQRAEMLALAIGEEPGLSVDLRELRRNGPSYTIDTLRGLREEIGAAAPLALLVGADSFLALPTWRAWRELFDYAHFVVAERPGNGIARDLPEALAQVAEGRWADSGVELGRLAAGRILLLEQPLHPESASEIRRRIRAGEPWRDQVPPPVAAYIADHGLYGARTVTSGPL</sequence>
<dbReference type="GO" id="GO:0004515">
    <property type="term" value="F:nicotinate-nucleotide adenylyltransferase activity"/>
    <property type="evidence" value="ECO:0007669"/>
    <property type="project" value="UniProtKB-UniRule"/>
</dbReference>
<dbReference type="InterPro" id="IPR004821">
    <property type="entry name" value="Cyt_trans-like"/>
</dbReference>
<comment type="function">
    <text evidence="1 11">Catalyzes the reversible adenylation of nicotinate mononucleotide (NaMN) to nicotinic acid adenine dinucleotide (NaAD).</text>
</comment>
<evidence type="ECO:0000256" key="2">
    <source>
        <dbReference type="ARBA" id="ARBA00005019"/>
    </source>
</evidence>
<dbReference type="OrthoDB" id="5295945at2"/>
<evidence type="ECO:0000256" key="9">
    <source>
        <dbReference type="ARBA" id="ARBA00023027"/>
    </source>
</evidence>
<keyword evidence="6 11" id="KW-0548">Nucleotidyltransferase</keyword>
<evidence type="ECO:0000256" key="6">
    <source>
        <dbReference type="ARBA" id="ARBA00022695"/>
    </source>
</evidence>
<gene>
    <name evidence="11 13" type="primary">nadD</name>
    <name evidence="13" type="ORF">FCE95_00230</name>
</gene>
<keyword evidence="4 11" id="KW-0662">Pyridine nucleotide biosynthesis</keyword>
<dbReference type="UniPathway" id="UPA00253">
    <property type="reaction ID" value="UER00332"/>
</dbReference>
<evidence type="ECO:0000313" key="14">
    <source>
        <dbReference type="Proteomes" id="UP000308707"/>
    </source>
</evidence>
<evidence type="ECO:0000256" key="3">
    <source>
        <dbReference type="ARBA" id="ARBA00009014"/>
    </source>
</evidence>
<dbReference type="GO" id="GO:0005524">
    <property type="term" value="F:ATP binding"/>
    <property type="evidence" value="ECO:0007669"/>
    <property type="project" value="UniProtKB-KW"/>
</dbReference>
<evidence type="ECO:0000256" key="4">
    <source>
        <dbReference type="ARBA" id="ARBA00022642"/>
    </source>
</evidence>
<name>A0A4U5K1J8_9GAMM</name>
<reference evidence="13 14" key="1">
    <citation type="submission" date="2019-04" db="EMBL/GenBank/DDBJ databases">
        <title>Reference strain of H23.</title>
        <authorList>
            <person name="Luo X."/>
        </authorList>
    </citation>
    <scope>NUCLEOTIDE SEQUENCE [LARGE SCALE GENOMIC DNA]</scope>
    <source>
        <strain evidence="13 14">H23</strain>
    </source>
</reference>
<comment type="similarity">
    <text evidence="3 11">Belongs to the NadD family.</text>
</comment>
<dbReference type="InterPro" id="IPR014729">
    <property type="entry name" value="Rossmann-like_a/b/a_fold"/>
</dbReference>
<feature type="domain" description="Cytidyltransferase-like" evidence="12">
    <location>
        <begin position="10"/>
        <end position="190"/>
    </location>
</feature>
<dbReference type="EC" id="2.7.7.18" evidence="11"/>
<dbReference type="PANTHER" id="PTHR39321:SF3">
    <property type="entry name" value="PHOSPHOPANTETHEINE ADENYLYLTRANSFERASE"/>
    <property type="match status" value="1"/>
</dbReference>
<dbReference type="NCBIfam" id="TIGR00125">
    <property type="entry name" value="cyt_tran_rel"/>
    <property type="match status" value="1"/>
</dbReference>
<evidence type="ECO:0000256" key="1">
    <source>
        <dbReference type="ARBA" id="ARBA00002324"/>
    </source>
</evidence>
<comment type="catalytic activity">
    <reaction evidence="10 11">
        <text>nicotinate beta-D-ribonucleotide + ATP + H(+) = deamido-NAD(+) + diphosphate</text>
        <dbReference type="Rhea" id="RHEA:22860"/>
        <dbReference type="ChEBI" id="CHEBI:15378"/>
        <dbReference type="ChEBI" id="CHEBI:30616"/>
        <dbReference type="ChEBI" id="CHEBI:33019"/>
        <dbReference type="ChEBI" id="CHEBI:57502"/>
        <dbReference type="ChEBI" id="CHEBI:58437"/>
        <dbReference type="EC" id="2.7.7.18"/>
    </reaction>
</comment>
<keyword evidence="9 11" id="KW-0520">NAD</keyword>
<dbReference type="RefSeq" id="WP_137265008.1">
    <property type="nucleotide sequence ID" value="NZ_SZUA01000001.1"/>
</dbReference>
<evidence type="ECO:0000256" key="5">
    <source>
        <dbReference type="ARBA" id="ARBA00022679"/>
    </source>
</evidence>
<protein>
    <recommendedName>
        <fullName evidence="11">Probable nicotinate-nucleotide adenylyltransferase</fullName>
        <ecNumber evidence="11">2.7.7.18</ecNumber>
    </recommendedName>
    <alternativeName>
        <fullName evidence="11">Deamido-NAD(+) diphosphorylase</fullName>
    </alternativeName>
    <alternativeName>
        <fullName evidence="11">Deamido-NAD(+) pyrophosphorylase</fullName>
    </alternativeName>
    <alternativeName>
        <fullName evidence="11">Nicotinate mononucleotide adenylyltransferase</fullName>
        <shortName evidence="11">NaMN adenylyltransferase</shortName>
    </alternativeName>
</protein>
<keyword evidence="8 11" id="KW-0067">ATP-binding</keyword>
<dbReference type="Gene3D" id="3.40.50.620">
    <property type="entry name" value="HUPs"/>
    <property type="match status" value="1"/>
</dbReference>
<accession>A0A4U5K1J8</accession>
<evidence type="ECO:0000256" key="7">
    <source>
        <dbReference type="ARBA" id="ARBA00022741"/>
    </source>
</evidence>
<comment type="caution">
    <text evidence="13">The sequence shown here is derived from an EMBL/GenBank/DDBJ whole genome shotgun (WGS) entry which is preliminary data.</text>
</comment>
<comment type="pathway">
    <text evidence="2 11">Cofactor biosynthesis; NAD(+) biosynthesis; deamido-NAD(+) from nicotinate D-ribonucleotide: step 1/1.</text>
</comment>
<dbReference type="NCBIfam" id="TIGR00482">
    <property type="entry name" value="nicotinate (nicotinamide) nucleotide adenylyltransferase"/>
    <property type="match status" value="1"/>
</dbReference>
<dbReference type="CDD" id="cd02165">
    <property type="entry name" value="NMNAT"/>
    <property type="match status" value="1"/>
</dbReference>
<dbReference type="Proteomes" id="UP000308707">
    <property type="component" value="Unassembled WGS sequence"/>
</dbReference>
<keyword evidence="14" id="KW-1185">Reference proteome</keyword>
<dbReference type="SUPFAM" id="SSF52374">
    <property type="entry name" value="Nucleotidylyl transferase"/>
    <property type="match status" value="1"/>
</dbReference>
<dbReference type="HAMAP" id="MF_00244">
    <property type="entry name" value="NaMN_adenylyltr"/>
    <property type="match status" value="1"/>
</dbReference>
<keyword evidence="5 11" id="KW-0808">Transferase</keyword>
<dbReference type="PANTHER" id="PTHR39321">
    <property type="entry name" value="NICOTINATE-NUCLEOTIDE ADENYLYLTRANSFERASE-RELATED"/>
    <property type="match status" value="1"/>
</dbReference>
<evidence type="ECO:0000256" key="11">
    <source>
        <dbReference type="HAMAP-Rule" id="MF_00244"/>
    </source>
</evidence>
<dbReference type="NCBIfam" id="NF000839">
    <property type="entry name" value="PRK00071.1-1"/>
    <property type="match status" value="1"/>
</dbReference>
<dbReference type="AlphaFoldDB" id="A0A4U5K1J8"/>
<dbReference type="GO" id="GO:0009435">
    <property type="term" value="P:NAD+ biosynthetic process"/>
    <property type="evidence" value="ECO:0007669"/>
    <property type="project" value="UniProtKB-UniRule"/>
</dbReference>
<dbReference type="InterPro" id="IPR005248">
    <property type="entry name" value="NadD/NMNAT"/>
</dbReference>
<evidence type="ECO:0000256" key="8">
    <source>
        <dbReference type="ARBA" id="ARBA00022840"/>
    </source>
</evidence>
<dbReference type="EMBL" id="SZUA01000001">
    <property type="protein sequence ID" value="TKR32799.1"/>
    <property type="molecule type" value="Genomic_DNA"/>
</dbReference>
<dbReference type="Pfam" id="PF01467">
    <property type="entry name" value="CTP_transf_like"/>
    <property type="match status" value="1"/>
</dbReference>
<evidence type="ECO:0000259" key="12">
    <source>
        <dbReference type="Pfam" id="PF01467"/>
    </source>
</evidence>